<dbReference type="SUPFAM" id="SSF54001">
    <property type="entry name" value="Cysteine proteinases"/>
    <property type="match status" value="1"/>
</dbReference>
<evidence type="ECO:0000256" key="3">
    <source>
        <dbReference type="ARBA" id="ARBA00022786"/>
    </source>
</evidence>
<dbReference type="GO" id="GO:0016929">
    <property type="term" value="F:deSUMOylase activity"/>
    <property type="evidence" value="ECO:0007669"/>
    <property type="project" value="TreeGrafter"/>
</dbReference>
<dbReference type="AlphaFoldDB" id="A0A5B7A0F3"/>
<evidence type="ECO:0000256" key="5">
    <source>
        <dbReference type="ARBA" id="ARBA00022807"/>
    </source>
</evidence>
<dbReference type="PANTHER" id="PTHR12606">
    <property type="entry name" value="SENTRIN/SUMO-SPECIFIC PROTEASE"/>
    <property type="match status" value="1"/>
</dbReference>
<reference evidence="7" key="1">
    <citation type="submission" date="2019-08" db="EMBL/GenBank/DDBJ databases">
        <title>Reference gene set and small RNA set construction with multiple tissues from Davidia involucrata Baill.</title>
        <authorList>
            <person name="Yang H."/>
            <person name="Zhou C."/>
            <person name="Li G."/>
            <person name="Wang J."/>
            <person name="Gao P."/>
            <person name="Wang M."/>
            <person name="Wang R."/>
            <person name="Zhao Y."/>
        </authorList>
    </citation>
    <scope>NUCLEOTIDE SEQUENCE</scope>
    <source>
        <tissue evidence="7">Mixed with DoveR01_LX</tissue>
    </source>
</reference>
<evidence type="ECO:0000256" key="1">
    <source>
        <dbReference type="ARBA" id="ARBA00005234"/>
    </source>
</evidence>
<keyword evidence="3" id="KW-0833">Ubl conjugation pathway</keyword>
<keyword evidence="5" id="KW-0788">Thiol protease</keyword>
<gene>
    <name evidence="7" type="ORF">Din_019538</name>
</gene>
<dbReference type="GO" id="GO:0016926">
    <property type="term" value="P:protein desumoylation"/>
    <property type="evidence" value="ECO:0007669"/>
    <property type="project" value="UniProtKB-ARBA"/>
</dbReference>
<evidence type="ECO:0000259" key="6">
    <source>
        <dbReference type="PROSITE" id="PS50600"/>
    </source>
</evidence>
<name>A0A5B7A0F3_DAVIN</name>
<dbReference type="PROSITE" id="PS50600">
    <property type="entry name" value="ULP_PROTEASE"/>
    <property type="match status" value="1"/>
</dbReference>
<dbReference type="PANTHER" id="PTHR12606:SF1">
    <property type="entry name" value="UBIQUITIN-LIKE-SPECIFIC PROTEASE 1A"/>
    <property type="match status" value="1"/>
</dbReference>
<evidence type="ECO:0000313" key="7">
    <source>
        <dbReference type="EMBL" id="MPA50097.1"/>
    </source>
</evidence>
<keyword evidence="2 7" id="KW-0645">Protease</keyword>
<sequence length="511" mass="58418">MGALTSNRKRGDDYYKSPNLYSSDLDRCFDSQISKKPKLSSSMHLSPEQPISSRSAVSRIHHYPEPKNRIRREVHAPCRVPRFGFTGCSSRELRPSASVVRQKKALAGVMGNVLGFHYEKAKSAAFGALRYLKKDKEVIDVEAETVKDDVSEDGHEGRSVVLDLRSRETNGAVAKLRELDGKSAERNFQPSSSSMISDLTNGNVNVDSAGKMLDSLSVNRDAIGGSIHKKLLEGAERRNPKLSNLSFQIQLNQNRLATFQLLRPAKKQEEDVLHEPFLPLTKEEEAEVFHAFSNSNRSKVLVTHVNSNIEITGEVLQCLKPGEWLNDEVINVFLELLKEREKREPKKFLKCHFFNTFFYKKLIGGRSGYDFKSVRRWTSHRKLGYCLLECDKIFVPIHKEIHWCLAVINKKDEKFQYLDSLKGVDSQVLKVLARYYVDEVKDKSGEDIDVSSWKQEYVKDLPGQQNGFDCGMFMIKYTDFYSRGLGLCLTQKDMPYFRLRTAKEILRLKAE</sequence>
<dbReference type="GO" id="GO:0005634">
    <property type="term" value="C:nucleus"/>
    <property type="evidence" value="ECO:0007669"/>
    <property type="project" value="TreeGrafter"/>
</dbReference>
<dbReference type="InterPro" id="IPR003653">
    <property type="entry name" value="Peptidase_C48_C"/>
</dbReference>
<dbReference type="GO" id="GO:0006508">
    <property type="term" value="P:proteolysis"/>
    <property type="evidence" value="ECO:0007669"/>
    <property type="project" value="UniProtKB-KW"/>
</dbReference>
<dbReference type="Gene3D" id="3.40.395.10">
    <property type="entry name" value="Adenoviral Proteinase, Chain A"/>
    <property type="match status" value="1"/>
</dbReference>
<organism evidence="7">
    <name type="scientific">Davidia involucrata</name>
    <name type="common">Dove tree</name>
    <dbReference type="NCBI Taxonomy" id="16924"/>
    <lineage>
        <taxon>Eukaryota</taxon>
        <taxon>Viridiplantae</taxon>
        <taxon>Streptophyta</taxon>
        <taxon>Embryophyta</taxon>
        <taxon>Tracheophyta</taxon>
        <taxon>Spermatophyta</taxon>
        <taxon>Magnoliopsida</taxon>
        <taxon>eudicotyledons</taxon>
        <taxon>Gunneridae</taxon>
        <taxon>Pentapetalae</taxon>
        <taxon>asterids</taxon>
        <taxon>Cornales</taxon>
        <taxon>Nyssaceae</taxon>
        <taxon>Davidia</taxon>
    </lineage>
</organism>
<proteinExistence type="inferred from homology"/>
<feature type="domain" description="Ubiquitin-like protease family profile" evidence="6">
    <location>
        <begin position="309"/>
        <end position="481"/>
    </location>
</feature>
<dbReference type="Pfam" id="PF02902">
    <property type="entry name" value="Peptidase_C48"/>
    <property type="match status" value="1"/>
</dbReference>
<comment type="similarity">
    <text evidence="1">Belongs to the peptidase C48 family.</text>
</comment>
<dbReference type="InterPro" id="IPR038765">
    <property type="entry name" value="Papain-like_cys_pep_sf"/>
</dbReference>
<dbReference type="EMBL" id="GHES01019538">
    <property type="protein sequence ID" value="MPA50097.1"/>
    <property type="molecule type" value="Transcribed_RNA"/>
</dbReference>
<dbReference type="EC" id="3.4.22.68" evidence="7"/>
<keyword evidence="4 7" id="KW-0378">Hydrolase</keyword>
<protein>
    <submittedName>
        <fullName evidence="7">Putative ubiquitin-like-specific protease ESD4 isoform X1</fullName>
        <ecNumber evidence="7">3.4.22.68</ecNumber>
    </submittedName>
</protein>
<accession>A0A5B7A0F3</accession>
<evidence type="ECO:0000256" key="2">
    <source>
        <dbReference type="ARBA" id="ARBA00022670"/>
    </source>
</evidence>
<evidence type="ECO:0000256" key="4">
    <source>
        <dbReference type="ARBA" id="ARBA00022801"/>
    </source>
</evidence>
<dbReference type="FunFam" id="3.40.395.10:FF:000005">
    <property type="entry name" value="Ubiquitin-like-specific protease ESD4"/>
    <property type="match status" value="1"/>
</dbReference>